<accession>A0AAV2PNF7</accession>
<keyword evidence="1" id="KW-0175">Coiled coil</keyword>
<dbReference type="PANTHER" id="PTHR46360:SF1">
    <property type="entry name" value="DISKS LARGE HOMOLOG 5"/>
    <property type="match status" value="1"/>
</dbReference>
<feature type="coiled-coil region" evidence="1">
    <location>
        <begin position="263"/>
        <end position="290"/>
    </location>
</feature>
<dbReference type="PANTHER" id="PTHR46360">
    <property type="entry name" value="DISKS LARGE HOMOLOG 5"/>
    <property type="match status" value="1"/>
</dbReference>
<organism evidence="3 4">
    <name type="scientific">Meganyctiphanes norvegica</name>
    <name type="common">Northern krill</name>
    <name type="synonym">Thysanopoda norvegica</name>
    <dbReference type="NCBI Taxonomy" id="48144"/>
    <lineage>
        <taxon>Eukaryota</taxon>
        <taxon>Metazoa</taxon>
        <taxon>Ecdysozoa</taxon>
        <taxon>Arthropoda</taxon>
        <taxon>Crustacea</taxon>
        <taxon>Multicrustacea</taxon>
        <taxon>Malacostraca</taxon>
        <taxon>Eumalacostraca</taxon>
        <taxon>Eucarida</taxon>
        <taxon>Euphausiacea</taxon>
        <taxon>Euphausiidae</taxon>
        <taxon>Meganyctiphanes</taxon>
    </lineage>
</organism>
<dbReference type="GO" id="GO:0005886">
    <property type="term" value="C:plasma membrane"/>
    <property type="evidence" value="ECO:0007669"/>
    <property type="project" value="TreeGrafter"/>
</dbReference>
<evidence type="ECO:0000313" key="3">
    <source>
        <dbReference type="EMBL" id="CAL4062461.1"/>
    </source>
</evidence>
<dbReference type="Proteomes" id="UP001497623">
    <property type="component" value="Unassembled WGS sequence"/>
</dbReference>
<protein>
    <submittedName>
        <fullName evidence="3">Uncharacterized protein</fullName>
    </submittedName>
</protein>
<dbReference type="InterPro" id="IPR053004">
    <property type="entry name" value="MAGUK_Signaling_Regulators"/>
</dbReference>
<evidence type="ECO:0000256" key="1">
    <source>
        <dbReference type="SAM" id="Coils"/>
    </source>
</evidence>
<feature type="compositionally biased region" description="Basic and acidic residues" evidence="2">
    <location>
        <begin position="234"/>
        <end position="248"/>
    </location>
</feature>
<dbReference type="AlphaFoldDB" id="A0AAV2PNF7"/>
<dbReference type="Gene3D" id="6.10.250.3110">
    <property type="match status" value="1"/>
</dbReference>
<comment type="caution">
    <text evidence="3">The sequence shown here is derived from an EMBL/GenBank/DDBJ whole genome shotgun (WGS) entry which is preliminary data.</text>
</comment>
<evidence type="ECO:0000313" key="4">
    <source>
        <dbReference type="Proteomes" id="UP001497623"/>
    </source>
</evidence>
<gene>
    <name evidence="3" type="ORF">MNOR_LOCUS2694</name>
</gene>
<keyword evidence="4" id="KW-1185">Reference proteome</keyword>
<feature type="region of interest" description="Disordered" evidence="2">
    <location>
        <begin position="234"/>
        <end position="261"/>
    </location>
</feature>
<dbReference type="GO" id="GO:0035331">
    <property type="term" value="P:negative regulation of hippo signaling"/>
    <property type="evidence" value="ECO:0007669"/>
    <property type="project" value="TreeGrafter"/>
</dbReference>
<feature type="non-terminal residue" evidence="3">
    <location>
        <position position="294"/>
    </location>
</feature>
<proteinExistence type="predicted"/>
<name>A0AAV2PNF7_MEGNR</name>
<evidence type="ECO:0000256" key="2">
    <source>
        <dbReference type="SAM" id="MobiDB-lite"/>
    </source>
</evidence>
<dbReference type="EMBL" id="CAXKWB010000848">
    <property type="protein sequence ID" value="CAL4062461.1"/>
    <property type="molecule type" value="Genomic_DNA"/>
</dbReference>
<reference evidence="3 4" key="1">
    <citation type="submission" date="2024-05" db="EMBL/GenBank/DDBJ databases">
        <authorList>
            <person name="Wallberg A."/>
        </authorList>
    </citation>
    <scope>NUCLEOTIDE SEQUENCE [LARGE SCALE GENOMIC DNA]</scope>
</reference>
<feature type="coiled-coil region" evidence="1">
    <location>
        <begin position="83"/>
        <end position="208"/>
    </location>
</feature>
<sequence length="294" mass="35065">MNIIYIQCVRKAYQNKKQKTPLTEVQTNLSDSYKHLILEPKCEFSAKSYLQKSFFLTCLVKKVTDLIMEHSCLKQPCRKAIQWDSALREKNKLQEELLKIREKYDEMMKEMNTHLMQRQHLNKDLKRLQEERNAVMQEYTLVMSERDTVHKEMDKLQEELSSASVKIKTIEETTSNSTKERESLLLQIEMLKREIAASLHDRDKAIKEVNDLRERFGTQQEDTNKEWERSYKDYDTYKQDREPRHKEVGNVGPSSHDMYSKAQKERLDNLDQANQEIDRLRKTIDKLQTELQEA</sequence>